<proteinExistence type="predicted"/>
<name>A0A183SY48_SCHSO</name>
<dbReference type="Proteomes" id="UP000275846">
    <property type="component" value="Unassembled WGS sequence"/>
</dbReference>
<evidence type="ECO:0000313" key="1">
    <source>
        <dbReference type="EMBL" id="VDL95531.1"/>
    </source>
</evidence>
<protein>
    <submittedName>
        <fullName evidence="3">GIY-YIG domain-containing protein</fullName>
    </submittedName>
</protein>
<dbReference type="OrthoDB" id="10056750at2759"/>
<dbReference type="WBParaSite" id="SSLN_0000949501-mRNA-1">
    <property type="protein sequence ID" value="SSLN_0000949501-mRNA-1"/>
    <property type="gene ID" value="SSLN_0000949501"/>
</dbReference>
<dbReference type="PANTHER" id="PTHR21301:SF11">
    <property type="entry name" value="GIY-YIG DOMAIN-CONTAINING PROTEIN"/>
    <property type="match status" value="1"/>
</dbReference>
<accession>A0A183SY48</accession>
<sequence>MANGYPRNFIEHSHLAKRRQNLVTEQSKVWRALPYIDGVSEAVSRLLRPLGIEITHRPDSTIRNIVMRPKAPLPRFETSNIIYRIQCDSCEVNYVGETGKRLQTRVTDHVRAVRRRTHCPLWRKTVHTFAFENAEILGRGNDLVIRETIEA</sequence>
<evidence type="ECO:0000313" key="3">
    <source>
        <dbReference type="WBParaSite" id="SSLN_0000949501-mRNA-1"/>
    </source>
</evidence>
<reference evidence="3" key="1">
    <citation type="submission" date="2016-06" db="UniProtKB">
        <authorList>
            <consortium name="WormBaseParasite"/>
        </authorList>
    </citation>
    <scope>IDENTIFICATION</scope>
</reference>
<organism evidence="3">
    <name type="scientific">Schistocephalus solidus</name>
    <name type="common">Tapeworm</name>
    <dbReference type="NCBI Taxonomy" id="70667"/>
    <lineage>
        <taxon>Eukaryota</taxon>
        <taxon>Metazoa</taxon>
        <taxon>Spiralia</taxon>
        <taxon>Lophotrochozoa</taxon>
        <taxon>Platyhelminthes</taxon>
        <taxon>Cestoda</taxon>
        <taxon>Eucestoda</taxon>
        <taxon>Diphyllobothriidea</taxon>
        <taxon>Diphyllobothriidae</taxon>
        <taxon>Schistocephalus</taxon>
    </lineage>
</organism>
<dbReference type="PANTHER" id="PTHR21301">
    <property type="entry name" value="REVERSE TRANSCRIPTASE"/>
    <property type="match status" value="1"/>
</dbReference>
<keyword evidence="2" id="KW-1185">Reference proteome</keyword>
<gene>
    <name evidence="1" type="ORF">SSLN_LOCUS9146</name>
</gene>
<dbReference type="AlphaFoldDB" id="A0A183SY48"/>
<dbReference type="EMBL" id="UYSU01035063">
    <property type="protein sequence ID" value="VDL95531.1"/>
    <property type="molecule type" value="Genomic_DNA"/>
</dbReference>
<evidence type="ECO:0000313" key="2">
    <source>
        <dbReference type="Proteomes" id="UP000275846"/>
    </source>
</evidence>
<reference evidence="1 2" key="2">
    <citation type="submission" date="2018-11" db="EMBL/GenBank/DDBJ databases">
        <authorList>
            <consortium name="Pathogen Informatics"/>
        </authorList>
    </citation>
    <scope>NUCLEOTIDE SEQUENCE [LARGE SCALE GENOMIC DNA]</scope>
    <source>
        <strain evidence="1 2">NST_G2</strain>
    </source>
</reference>